<comment type="similarity">
    <text evidence="1">Belongs to the bacterial solute-binding protein 9 family.</text>
</comment>
<evidence type="ECO:0008006" key="7">
    <source>
        <dbReference type="Google" id="ProtNLM"/>
    </source>
</evidence>
<protein>
    <recommendedName>
        <fullName evidence="7">Zinc transport system substrate-binding protein</fullName>
    </recommendedName>
</protein>
<sequence length="298" mass="33208">MQKLIVSKIFQHTLGVILILSCLSCTSNDKTDSKPEVVVSISPQRFFAEKLLGDVANVRVLVPPGANPESFDPTPNTLLSLSSCKVFFYMGSLLMEKTLVNTINENGIKSVDLSNYVPKEIMEAYGSDHICSHPGHVHSSMGDPHYWSSILGGRAIAKGMFETFQAIFPKHKDLLEKNYDQLIHEMDLLEKEIELLKSNSPTRSFVIFHPSLSFFSGEWGLSQIAVEHEGKEPTPKHIEKILKEAKDQDARVVLLQKEFSSSSVEAIAKSLSLPTHTINPLSEEWDKELLATAKAIFN</sequence>
<gene>
    <name evidence="5" type="ORF">HQ43_01395</name>
</gene>
<evidence type="ECO:0000256" key="2">
    <source>
        <dbReference type="ARBA" id="ARBA00022448"/>
    </source>
</evidence>
<organism evidence="5 6">
    <name type="scientific">Porphyromonas canoris</name>
    <dbReference type="NCBI Taxonomy" id="36875"/>
    <lineage>
        <taxon>Bacteria</taxon>
        <taxon>Pseudomonadati</taxon>
        <taxon>Bacteroidota</taxon>
        <taxon>Bacteroidia</taxon>
        <taxon>Bacteroidales</taxon>
        <taxon>Porphyromonadaceae</taxon>
        <taxon>Porphyromonas</taxon>
    </lineage>
</organism>
<dbReference type="PANTHER" id="PTHR42953:SF3">
    <property type="entry name" value="HIGH-AFFINITY ZINC UPTAKE SYSTEM PROTEIN ZNUA"/>
    <property type="match status" value="1"/>
</dbReference>
<dbReference type="SUPFAM" id="SSF53807">
    <property type="entry name" value="Helical backbone' metal receptor"/>
    <property type="match status" value="1"/>
</dbReference>
<keyword evidence="2" id="KW-0813">Transport</keyword>
<dbReference type="InterPro" id="IPR050492">
    <property type="entry name" value="Bact_metal-bind_prot9"/>
</dbReference>
<reference evidence="5 6" key="1">
    <citation type="submission" date="2014-08" db="EMBL/GenBank/DDBJ databases">
        <title>Porphyromonas canoris strain:OH2762 Genome sequencing.</title>
        <authorList>
            <person name="Wallis C."/>
            <person name="Deusch O."/>
            <person name="O'Flynn C."/>
            <person name="Davis I."/>
            <person name="Jospin G."/>
            <person name="Darling A.E."/>
            <person name="Coil D.A."/>
            <person name="Alexiev A."/>
            <person name="Horsfall A."/>
            <person name="Kirkwood N."/>
            <person name="Harris S."/>
            <person name="Eisen J.A."/>
        </authorList>
    </citation>
    <scope>NUCLEOTIDE SEQUENCE [LARGE SCALE GENOMIC DNA]</scope>
    <source>
        <strain evidence="6">COT-108 OH2762</strain>
    </source>
</reference>
<dbReference type="Proteomes" id="UP000030101">
    <property type="component" value="Unassembled WGS sequence"/>
</dbReference>
<dbReference type="EMBL" id="JQZV01000003">
    <property type="protein sequence ID" value="KGN93327.1"/>
    <property type="molecule type" value="Genomic_DNA"/>
</dbReference>
<evidence type="ECO:0000256" key="4">
    <source>
        <dbReference type="SAM" id="Coils"/>
    </source>
</evidence>
<dbReference type="PROSITE" id="PS51257">
    <property type="entry name" value="PROKAR_LIPOPROTEIN"/>
    <property type="match status" value="1"/>
</dbReference>
<evidence type="ECO:0000313" key="6">
    <source>
        <dbReference type="Proteomes" id="UP000030101"/>
    </source>
</evidence>
<dbReference type="Gene3D" id="3.40.50.1980">
    <property type="entry name" value="Nitrogenase molybdenum iron protein domain"/>
    <property type="match status" value="2"/>
</dbReference>
<keyword evidence="3" id="KW-0732">Signal</keyword>
<keyword evidence="6" id="KW-1185">Reference proteome</keyword>
<comment type="caution">
    <text evidence="5">The sequence shown here is derived from an EMBL/GenBank/DDBJ whole genome shotgun (WGS) entry which is preliminary data.</text>
</comment>
<dbReference type="Pfam" id="PF01297">
    <property type="entry name" value="ZnuA"/>
    <property type="match status" value="1"/>
</dbReference>
<proteinExistence type="inferred from homology"/>
<dbReference type="InterPro" id="IPR006127">
    <property type="entry name" value="ZnuA-like"/>
</dbReference>
<feature type="coiled-coil region" evidence="4">
    <location>
        <begin position="172"/>
        <end position="199"/>
    </location>
</feature>
<keyword evidence="4" id="KW-0175">Coiled coil</keyword>
<dbReference type="PANTHER" id="PTHR42953">
    <property type="entry name" value="HIGH-AFFINITY ZINC UPTAKE SYSTEM PROTEIN ZNUA-RELATED"/>
    <property type="match status" value="1"/>
</dbReference>
<evidence type="ECO:0000256" key="1">
    <source>
        <dbReference type="ARBA" id="ARBA00011028"/>
    </source>
</evidence>
<name>A0ABR4XN36_9PORP</name>
<evidence type="ECO:0000313" key="5">
    <source>
        <dbReference type="EMBL" id="KGN93327.1"/>
    </source>
</evidence>
<accession>A0ABR4XN36</accession>
<evidence type="ECO:0000256" key="3">
    <source>
        <dbReference type="ARBA" id="ARBA00022729"/>
    </source>
</evidence>